<evidence type="ECO:0000256" key="2">
    <source>
        <dbReference type="ARBA" id="ARBA00022692"/>
    </source>
</evidence>
<sequence>MRMRWRVPPPLLVLVGAAGAWVAARAWPAPTLLLPGQRALGVVLIVAGVIANVAPKRHFRRAGTTVNPLQPHRASALVQSGLHRHSRNPMYVGHALMLLGWLLWLGHPAAGVALASYLLYVDRVQIPREEAALQARFGAAYVDYCRRVRRWL</sequence>
<keyword evidence="4 5" id="KW-0472">Membrane</keyword>
<dbReference type="EC" id="2.1.1.334" evidence="6"/>
<keyword evidence="2 5" id="KW-0812">Transmembrane</keyword>
<comment type="subcellular location">
    <subcellularLocation>
        <location evidence="1">Endomembrane system</location>
        <topology evidence="1">Multi-pass membrane protein</topology>
    </subcellularLocation>
</comment>
<dbReference type="PANTHER" id="PTHR12714">
    <property type="entry name" value="PROTEIN-S ISOPRENYLCYSTEINE O-METHYLTRANSFERASE"/>
    <property type="match status" value="1"/>
</dbReference>
<evidence type="ECO:0000256" key="4">
    <source>
        <dbReference type="ARBA" id="ARBA00023136"/>
    </source>
</evidence>
<evidence type="ECO:0000256" key="1">
    <source>
        <dbReference type="ARBA" id="ARBA00004127"/>
    </source>
</evidence>
<dbReference type="EMBL" id="CP126172">
    <property type="protein sequence ID" value="WOS40276.1"/>
    <property type="molecule type" value="Genomic_DNA"/>
</dbReference>
<accession>A0ABZ0JLH5</accession>
<dbReference type="GO" id="GO:0004671">
    <property type="term" value="F:protein C-terminal S-isoprenylcysteine carboxyl O-methyltransferase activity"/>
    <property type="evidence" value="ECO:0007669"/>
    <property type="project" value="UniProtKB-EC"/>
</dbReference>
<feature type="transmembrane region" description="Helical" evidence="5">
    <location>
        <begin position="36"/>
        <end position="54"/>
    </location>
</feature>
<keyword evidence="7" id="KW-1185">Reference proteome</keyword>
<evidence type="ECO:0000313" key="7">
    <source>
        <dbReference type="Proteomes" id="UP001302020"/>
    </source>
</evidence>
<evidence type="ECO:0000313" key="6">
    <source>
        <dbReference type="EMBL" id="WOS40276.1"/>
    </source>
</evidence>
<dbReference type="InterPro" id="IPR007318">
    <property type="entry name" value="Phopholipid_MeTrfase"/>
</dbReference>
<keyword evidence="6" id="KW-0808">Transferase</keyword>
<feature type="transmembrane region" description="Helical" evidence="5">
    <location>
        <begin position="95"/>
        <end position="120"/>
    </location>
</feature>
<reference evidence="6 7" key="1">
    <citation type="submission" date="2023-05" db="EMBL/GenBank/DDBJ databases">
        <title>Xanthomonas rydalmerenesis sp. nov., a novel Xanthomonas species isolated from Fragaria x ananassa.</title>
        <authorList>
            <person name="McKnight D.J.E."/>
            <person name="Wong-Bajracharya J."/>
            <person name="Okoh E.B."/>
            <person name="Snijders F."/>
            <person name="Lidbetter F."/>
            <person name="Webster J."/>
            <person name="Djordjevic S.P."/>
            <person name="Bogema D.R."/>
            <person name="Chapman T.A."/>
        </authorList>
    </citation>
    <scope>NUCLEOTIDE SEQUENCE [LARGE SCALE GENOMIC DNA]</scope>
    <source>
        <strain evidence="6 7">DAR34883</strain>
    </source>
</reference>
<name>A0ABZ0JLH5_9XANT</name>
<dbReference type="Proteomes" id="UP001302020">
    <property type="component" value="Chromosome"/>
</dbReference>
<dbReference type="GO" id="GO:0032259">
    <property type="term" value="P:methylation"/>
    <property type="evidence" value="ECO:0007669"/>
    <property type="project" value="UniProtKB-KW"/>
</dbReference>
<dbReference type="Gene3D" id="1.20.120.1630">
    <property type="match status" value="1"/>
</dbReference>
<keyword evidence="3 5" id="KW-1133">Transmembrane helix</keyword>
<gene>
    <name evidence="6" type="ORF">QN243_18075</name>
</gene>
<evidence type="ECO:0000256" key="3">
    <source>
        <dbReference type="ARBA" id="ARBA00022989"/>
    </source>
</evidence>
<dbReference type="EC" id="2.1.1.100" evidence="6"/>
<dbReference type="RefSeq" id="WP_237475394.1">
    <property type="nucleotide sequence ID" value="NZ_CP126170.1"/>
</dbReference>
<dbReference type="Pfam" id="PF04191">
    <property type="entry name" value="PEMT"/>
    <property type="match status" value="1"/>
</dbReference>
<dbReference type="PANTHER" id="PTHR12714:SF24">
    <property type="entry name" value="SLR1182 PROTEIN"/>
    <property type="match status" value="1"/>
</dbReference>
<protein>
    <submittedName>
        <fullName evidence="6">Isoprenylcysteine carboxylmethyltransferase family protein</fullName>
        <ecNumber evidence="6">2.1.1.100</ecNumber>
        <ecNumber evidence="6">2.1.1.334</ecNumber>
    </submittedName>
</protein>
<organism evidence="6 7">
    <name type="scientific">Xanthomonas rydalmerensis</name>
    <dbReference type="NCBI Taxonomy" id="3046274"/>
    <lineage>
        <taxon>Bacteria</taxon>
        <taxon>Pseudomonadati</taxon>
        <taxon>Pseudomonadota</taxon>
        <taxon>Gammaproteobacteria</taxon>
        <taxon>Lysobacterales</taxon>
        <taxon>Lysobacteraceae</taxon>
        <taxon>Xanthomonas</taxon>
    </lineage>
</organism>
<proteinExistence type="predicted"/>
<evidence type="ECO:0000256" key="5">
    <source>
        <dbReference type="SAM" id="Phobius"/>
    </source>
</evidence>
<keyword evidence="6" id="KW-0489">Methyltransferase</keyword>